<evidence type="ECO:0000313" key="3">
    <source>
        <dbReference type="EMBL" id="EGD82293.1"/>
    </source>
</evidence>
<dbReference type="KEGG" id="sre:PTSG_02961"/>
<comment type="similarity">
    <text evidence="1">Belongs to the MIX23 family.</text>
</comment>
<dbReference type="Pfam" id="PF09774">
    <property type="entry name" value="MIX23"/>
    <property type="match status" value="1"/>
</dbReference>
<evidence type="ECO:0008006" key="5">
    <source>
        <dbReference type="Google" id="ProtNLM"/>
    </source>
</evidence>
<dbReference type="EMBL" id="GL832960">
    <property type="protein sequence ID" value="EGD82293.1"/>
    <property type="molecule type" value="Genomic_DNA"/>
</dbReference>
<reference evidence="3" key="1">
    <citation type="submission" date="2009-08" db="EMBL/GenBank/DDBJ databases">
        <title>Annotation of Salpingoeca rosetta.</title>
        <authorList>
            <consortium name="The Broad Institute Genome Sequencing Platform"/>
            <person name="Russ C."/>
            <person name="Cuomo C."/>
            <person name="Burger G."/>
            <person name="Gray M.W."/>
            <person name="Holland P.W.H."/>
            <person name="King N."/>
            <person name="Lang F.B.F."/>
            <person name="Roger A.J."/>
            <person name="Ruiz-Trillo I."/>
            <person name="Young S.K."/>
            <person name="Zeng Q."/>
            <person name="Gargeya S."/>
            <person name="Alvarado L."/>
            <person name="Berlin A."/>
            <person name="Chapman S.B."/>
            <person name="Chen Z."/>
            <person name="Freedman E."/>
            <person name="Gellesch M."/>
            <person name="Goldberg J."/>
            <person name="Griggs A."/>
            <person name="Gujja S."/>
            <person name="Heilman E."/>
            <person name="Heiman D."/>
            <person name="Howarth C."/>
            <person name="Mehta T."/>
            <person name="Neiman D."/>
            <person name="Pearson M."/>
            <person name="Roberts A."/>
            <person name="Saif S."/>
            <person name="Shea T."/>
            <person name="Shenoy N."/>
            <person name="Sisk P."/>
            <person name="Stolte C."/>
            <person name="Sykes S."/>
            <person name="White J."/>
            <person name="Yandava C."/>
            <person name="Haas B."/>
            <person name="Nusbaum C."/>
            <person name="Birren B."/>
        </authorList>
    </citation>
    <scope>NUCLEOTIDE SEQUENCE [LARGE SCALE GENOMIC DNA]</scope>
    <source>
        <strain evidence="3">ATCC 50818</strain>
    </source>
</reference>
<dbReference type="InterPro" id="IPR019171">
    <property type="entry name" value="MIX23"/>
</dbReference>
<evidence type="ECO:0000313" key="4">
    <source>
        <dbReference type="Proteomes" id="UP000007799"/>
    </source>
</evidence>
<dbReference type="eggNOG" id="KOG4613">
    <property type="taxonomic scope" value="Eukaryota"/>
</dbReference>
<accession>F2U3U9</accession>
<dbReference type="FunCoup" id="F2U3U9">
    <property type="interactions" value="598"/>
</dbReference>
<dbReference type="GO" id="GO:0005758">
    <property type="term" value="C:mitochondrial intermembrane space"/>
    <property type="evidence" value="ECO:0007669"/>
    <property type="project" value="InterPro"/>
</dbReference>
<dbReference type="InParanoid" id="F2U3U9"/>
<name>F2U3U9_SALR5</name>
<dbReference type="PANTHER" id="PTHR31905">
    <property type="entry name" value="COILED-COIL DOMAIN-CONTAINING PROTEIN 58"/>
    <property type="match status" value="1"/>
</dbReference>
<sequence>MSLPCDDFAEFKRLLLEMRDTDDKIIYKMNTIIPTKSNVDHLDATSNCAALYHELNSAHMQRRQSMERCLTQVQQEIRDLKTQLNVGDRDMRAEQGKGKTSLEGQALREKQALSRQIRRELVAEDILQEQTKKVFKDRCGRYYNPKAQ</sequence>
<proteinExistence type="inferred from homology"/>
<dbReference type="OrthoDB" id="5593818at2759"/>
<dbReference type="STRING" id="946362.F2U3U9"/>
<dbReference type="PANTHER" id="PTHR31905:SF2">
    <property type="entry name" value="PROTEIN MIX23"/>
    <property type="match status" value="1"/>
</dbReference>
<protein>
    <recommendedName>
        <fullName evidence="5">Coiled-coil domain-containing protein 58</fullName>
    </recommendedName>
</protein>
<evidence type="ECO:0000256" key="2">
    <source>
        <dbReference type="SAM" id="MobiDB-lite"/>
    </source>
</evidence>
<dbReference type="RefSeq" id="XP_004996476.1">
    <property type="nucleotide sequence ID" value="XM_004996419.1"/>
</dbReference>
<evidence type="ECO:0000256" key="1">
    <source>
        <dbReference type="ARBA" id="ARBA00024204"/>
    </source>
</evidence>
<dbReference type="AlphaFoldDB" id="F2U3U9"/>
<dbReference type="Proteomes" id="UP000007799">
    <property type="component" value="Unassembled WGS sequence"/>
</dbReference>
<organism evidence="4">
    <name type="scientific">Salpingoeca rosetta (strain ATCC 50818 / BSB-021)</name>
    <dbReference type="NCBI Taxonomy" id="946362"/>
    <lineage>
        <taxon>Eukaryota</taxon>
        <taxon>Choanoflagellata</taxon>
        <taxon>Craspedida</taxon>
        <taxon>Salpingoecidae</taxon>
        <taxon>Salpingoeca</taxon>
    </lineage>
</organism>
<feature type="compositionally biased region" description="Basic and acidic residues" evidence="2">
    <location>
        <begin position="88"/>
        <end position="97"/>
    </location>
</feature>
<keyword evidence="4" id="KW-1185">Reference proteome</keyword>
<gene>
    <name evidence="3" type="ORF">PTSG_02961</name>
</gene>
<dbReference type="GeneID" id="16077061"/>
<dbReference type="OMA" id="CRYFEPP"/>
<feature type="region of interest" description="Disordered" evidence="2">
    <location>
        <begin position="88"/>
        <end position="110"/>
    </location>
</feature>